<feature type="domain" description="Integrase DNA-binding" evidence="3">
    <location>
        <begin position="38"/>
        <end position="89"/>
    </location>
</feature>
<dbReference type="InterPro" id="IPR050808">
    <property type="entry name" value="Phage_Integrase"/>
</dbReference>
<proteinExistence type="inferred from homology"/>
<dbReference type="GO" id="GO:0015074">
    <property type="term" value="P:DNA integration"/>
    <property type="evidence" value="ECO:0007669"/>
    <property type="project" value="UniProtKB-KW"/>
</dbReference>
<dbReference type="InterPro" id="IPR038488">
    <property type="entry name" value="Integrase_DNA-bd_sf"/>
</dbReference>
<keyword evidence="2" id="KW-0229">DNA integration</keyword>
<protein>
    <recommendedName>
        <fullName evidence="3">Integrase DNA-binding domain-containing protein</fullName>
    </recommendedName>
</protein>
<reference evidence="4" key="1">
    <citation type="submission" date="2021-02" db="EMBL/GenBank/DDBJ databases">
        <authorList>
            <person name="Han P."/>
        </authorList>
    </citation>
    <scope>NUCLEOTIDE SEQUENCE</scope>
    <source>
        <strain evidence="4">Candidatus Nitrotoga sp. ZN8</strain>
    </source>
</reference>
<evidence type="ECO:0000313" key="4">
    <source>
        <dbReference type="EMBL" id="CAE6698549.1"/>
    </source>
</evidence>
<dbReference type="Proteomes" id="UP000675882">
    <property type="component" value="Unassembled WGS sequence"/>
</dbReference>
<organism evidence="4 5">
    <name type="scientific">Candidatus Nitrotoga fabula</name>
    <dbReference type="NCBI Taxonomy" id="2182327"/>
    <lineage>
        <taxon>Bacteria</taxon>
        <taxon>Pseudomonadati</taxon>
        <taxon>Pseudomonadota</taxon>
        <taxon>Betaproteobacteria</taxon>
        <taxon>Nitrosomonadales</taxon>
        <taxon>Gallionellaceae</taxon>
        <taxon>Candidatus Nitrotoga</taxon>
    </lineage>
</organism>
<dbReference type="Gene3D" id="3.30.160.390">
    <property type="entry name" value="Integrase, DNA-binding domain"/>
    <property type="match status" value="1"/>
</dbReference>
<dbReference type="Pfam" id="PF13356">
    <property type="entry name" value="Arm-DNA-bind_3"/>
    <property type="match status" value="1"/>
</dbReference>
<evidence type="ECO:0000256" key="2">
    <source>
        <dbReference type="ARBA" id="ARBA00022908"/>
    </source>
</evidence>
<dbReference type="AlphaFoldDB" id="A0A916F941"/>
<sequence>MFRRYQPISLNLATFGGILHTAYRHGNFDTVMGAGMALTELEVKKEKASDKPKKLADGGGMYLLVQTSGTKCWRMDYRFEGKRKTLALGV</sequence>
<dbReference type="PANTHER" id="PTHR30629">
    <property type="entry name" value="PROPHAGE INTEGRASE"/>
    <property type="match status" value="1"/>
</dbReference>
<accession>A0A916F941</accession>
<evidence type="ECO:0000256" key="1">
    <source>
        <dbReference type="ARBA" id="ARBA00008857"/>
    </source>
</evidence>
<comment type="caution">
    <text evidence="4">The sequence shown here is derived from an EMBL/GenBank/DDBJ whole genome shotgun (WGS) entry which is preliminary data.</text>
</comment>
<dbReference type="InterPro" id="IPR025166">
    <property type="entry name" value="Integrase_DNA_bind_dom"/>
</dbReference>
<dbReference type="EMBL" id="CAJNBL010000006">
    <property type="protein sequence ID" value="CAE6698549.1"/>
    <property type="molecule type" value="Genomic_DNA"/>
</dbReference>
<dbReference type="PANTHER" id="PTHR30629:SF9">
    <property type="entry name" value="PROTEIN INTB-RELATED"/>
    <property type="match status" value="1"/>
</dbReference>
<comment type="similarity">
    <text evidence="1">Belongs to the 'phage' integrase family.</text>
</comment>
<name>A0A916F941_9PROT</name>
<gene>
    <name evidence="4" type="ORF">NTGZN8_140052</name>
</gene>
<evidence type="ECO:0000313" key="5">
    <source>
        <dbReference type="Proteomes" id="UP000675882"/>
    </source>
</evidence>
<evidence type="ECO:0000259" key="3">
    <source>
        <dbReference type="Pfam" id="PF13356"/>
    </source>
</evidence>
<keyword evidence="5" id="KW-1185">Reference proteome</keyword>